<dbReference type="InterPro" id="IPR022447">
    <property type="entry name" value="Lys_aminomutase-rel"/>
</dbReference>
<dbReference type="InterPro" id="IPR013785">
    <property type="entry name" value="Aldolase_TIM"/>
</dbReference>
<evidence type="ECO:0000256" key="9">
    <source>
        <dbReference type="ARBA" id="ARBA00023014"/>
    </source>
</evidence>
<evidence type="ECO:0000259" key="13">
    <source>
        <dbReference type="PROSITE" id="PS51918"/>
    </source>
</evidence>
<dbReference type="AlphaFoldDB" id="A0A2W5MYJ5"/>
<evidence type="ECO:0000256" key="5">
    <source>
        <dbReference type="ARBA" id="ARBA00022691"/>
    </source>
</evidence>
<evidence type="ECO:0000256" key="6">
    <source>
        <dbReference type="ARBA" id="ARBA00022723"/>
    </source>
</evidence>
<evidence type="ECO:0000256" key="8">
    <source>
        <dbReference type="ARBA" id="ARBA00023004"/>
    </source>
</evidence>
<dbReference type="NCBIfam" id="TIGR03822">
    <property type="entry name" value="AblA_like_2"/>
    <property type="match status" value="1"/>
</dbReference>
<dbReference type="PANTHER" id="PTHR30538">
    <property type="entry name" value="LYSINE 2,3-AMINOMUTASE-RELATED"/>
    <property type="match status" value="1"/>
</dbReference>
<keyword evidence="9 11" id="KW-0411">Iron-sulfur</keyword>
<dbReference type="InterPro" id="IPR007197">
    <property type="entry name" value="rSAM"/>
</dbReference>
<dbReference type="Pfam" id="PF12544">
    <property type="entry name" value="LAM_C"/>
    <property type="match status" value="1"/>
</dbReference>
<protein>
    <submittedName>
        <fullName evidence="14">Lysine-2,3-aminomutase-like protein</fullName>
    </submittedName>
</protein>
<dbReference type="GO" id="GO:0051539">
    <property type="term" value="F:4 iron, 4 sulfur cluster binding"/>
    <property type="evidence" value="ECO:0007669"/>
    <property type="project" value="UniProtKB-KW"/>
</dbReference>
<dbReference type="Gene3D" id="3.20.20.70">
    <property type="entry name" value="Aldolase class I"/>
    <property type="match status" value="1"/>
</dbReference>
<evidence type="ECO:0000256" key="7">
    <source>
        <dbReference type="ARBA" id="ARBA00022898"/>
    </source>
</evidence>
<dbReference type="PIRSF" id="PIRSF004911">
    <property type="entry name" value="DUF160"/>
    <property type="match status" value="1"/>
</dbReference>
<sequence>MQKPASKTEPDVLLTEQVRRTIRAPDDAVARQYLPDTRENIILPEEDSDPIGDDAHSPVKGLVHRYPDRVLFKVTDTCAVYCRFCFRKDMVGQGKGVLTPFEIGDAINYIRANPQIREVIFSGGDPLTLSNRRLENILDALNEINHLEIIRFHTRAPLVHPARIDDGLVALFQKQPKALYVVLHVNHPQEIDGTVQAVFRRLSLSGATLLSQSVLLKGINNDAAVLEQLFRTLLANRVKPYYLHHPDMATGTSHFRVTIKEGQDIMRTLRGRVTGLAYPTYVLDIPGGFGKIPLTPSYLESLENGTYNVTDVHGQTHAYPPKGVSRG</sequence>
<keyword evidence="10" id="KW-0413">Isomerase</keyword>
<organism evidence="14 15">
    <name type="scientific">Micavibrio aeruginosavorus</name>
    <dbReference type="NCBI Taxonomy" id="349221"/>
    <lineage>
        <taxon>Bacteria</taxon>
        <taxon>Pseudomonadati</taxon>
        <taxon>Bdellovibrionota</taxon>
        <taxon>Bdellovibrionia</taxon>
        <taxon>Bdellovibrionales</taxon>
        <taxon>Pseudobdellovibrionaceae</taxon>
        <taxon>Micavibrio</taxon>
    </lineage>
</organism>
<dbReference type="GO" id="GO:0046872">
    <property type="term" value="F:metal ion binding"/>
    <property type="evidence" value="ECO:0007669"/>
    <property type="project" value="UniProtKB-KW"/>
</dbReference>
<dbReference type="InterPro" id="IPR025895">
    <property type="entry name" value="LAM_C_dom"/>
</dbReference>
<evidence type="ECO:0000256" key="12">
    <source>
        <dbReference type="PIRSR" id="PIRSR603739-50"/>
    </source>
</evidence>
<evidence type="ECO:0000256" key="11">
    <source>
        <dbReference type="PIRSR" id="PIRSR004911-1"/>
    </source>
</evidence>
<feature type="modified residue" description="N6-(pyridoxal phosphate)lysine" evidence="12">
    <location>
        <position position="291"/>
    </location>
</feature>
<dbReference type="InterPro" id="IPR058240">
    <property type="entry name" value="rSAM_sf"/>
</dbReference>
<dbReference type="SUPFAM" id="SSF102114">
    <property type="entry name" value="Radical SAM enzymes"/>
    <property type="match status" value="1"/>
</dbReference>
<comment type="cofactor">
    <cofactor evidence="1 12">
        <name>pyridoxal 5'-phosphate</name>
        <dbReference type="ChEBI" id="CHEBI:597326"/>
    </cofactor>
</comment>
<evidence type="ECO:0000313" key="14">
    <source>
        <dbReference type="EMBL" id="PZQ45219.1"/>
    </source>
</evidence>
<dbReference type="SFLD" id="SFLDG01070">
    <property type="entry name" value="PLP-dependent"/>
    <property type="match status" value="1"/>
</dbReference>
<dbReference type="PANTHER" id="PTHR30538:SF1">
    <property type="entry name" value="L-LYSINE 2,3-AMINOMUTASE"/>
    <property type="match status" value="1"/>
</dbReference>
<evidence type="ECO:0000256" key="1">
    <source>
        <dbReference type="ARBA" id="ARBA00001933"/>
    </source>
</evidence>
<comment type="similarity">
    <text evidence="3">Belongs to the radical SAM superfamily. KamA family.</text>
</comment>
<evidence type="ECO:0000256" key="2">
    <source>
        <dbReference type="ARBA" id="ARBA00001966"/>
    </source>
</evidence>
<comment type="caution">
    <text evidence="14">The sequence shown here is derived from an EMBL/GenBank/DDBJ whole genome shotgun (WGS) entry which is preliminary data.</text>
</comment>
<feature type="binding site" evidence="11">
    <location>
        <position position="85"/>
    </location>
    <ligand>
        <name>[4Fe-4S] cluster</name>
        <dbReference type="ChEBI" id="CHEBI:49883"/>
        <note>4Fe-4S-S-AdoMet</note>
    </ligand>
</feature>
<dbReference type="Pfam" id="PF04055">
    <property type="entry name" value="Radical_SAM"/>
    <property type="match status" value="1"/>
</dbReference>
<feature type="domain" description="Radical SAM core" evidence="13">
    <location>
        <begin position="64"/>
        <end position="277"/>
    </location>
</feature>
<dbReference type="NCBIfam" id="TIGR00238">
    <property type="entry name" value="KamA family radical SAM protein"/>
    <property type="match status" value="1"/>
</dbReference>
<proteinExistence type="inferred from homology"/>
<keyword evidence="6 11" id="KW-0479">Metal-binding</keyword>
<feature type="binding site" evidence="11">
    <location>
        <position position="78"/>
    </location>
    <ligand>
        <name>[4Fe-4S] cluster</name>
        <dbReference type="ChEBI" id="CHEBI:49883"/>
        <note>4Fe-4S-S-AdoMet</note>
    </ligand>
</feature>
<feature type="binding site" evidence="11">
    <location>
        <position position="82"/>
    </location>
    <ligand>
        <name>[4Fe-4S] cluster</name>
        <dbReference type="ChEBI" id="CHEBI:49883"/>
        <note>4Fe-4S-S-AdoMet</note>
    </ligand>
</feature>
<accession>A0A2W5MYJ5</accession>
<evidence type="ECO:0000313" key="15">
    <source>
        <dbReference type="Proteomes" id="UP000249417"/>
    </source>
</evidence>
<dbReference type="Proteomes" id="UP000249417">
    <property type="component" value="Unassembled WGS sequence"/>
</dbReference>
<dbReference type="PROSITE" id="PS51918">
    <property type="entry name" value="RADICAL_SAM"/>
    <property type="match status" value="1"/>
</dbReference>
<keyword evidence="8" id="KW-0408">Iron</keyword>
<evidence type="ECO:0000256" key="10">
    <source>
        <dbReference type="ARBA" id="ARBA00023235"/>
    </source>
</evidence>
<dbReference type="CDD" id="cd01335">
    <property type="entry name" value="Radical_SAM"/>
    <property type="match status" value="1"/>
</dbReference>
<evidence type="ECO:0000256" key="4">
    <source>
        <dbReference type="ARBA" id="ARBA00022485"/>
    </source>
</evidence>
<dbReference type="GO" id="GO:0016853">
    <property type="term" value="F:isomerase activity"/>
    <property type="evidence" value="ECO:0007669"/>
    <property type="project" value="UniProtKB-KW"/>
</dbReference>
<name>A0A2W5MYJ5_9BACT</name>
<dbReference type="InterPro" id="IPR003739">
    <property type="entry name" value="Lys_aminomutase/Glu_NH3_mut"/>
</dbReference>
<keyword evidence="7 12" id="KW-0663">Pyridoxal phosphate</keyword>
<keyword evidence="5" id="KW-0949">S-adenosyl-L-methionine</keyword>
<gene>
    <name evidence="14" type="ORF">DI551_08050</name>
</gene>
<evidence type="ECO:0000256" key="3">
    <source>
        <dbReference type="ARBA" id="ARBA00008703"/>
    </source>
</evidence>
<comment type="cofactor">
    <cofactor evidence="2">
        <name>[4Fe-4S] cluster</name>
        <dbReference type="ChEBI" id="CHEBI:49883"/>
    </cofactor>
</comment>
<keyword evidence="4 11" id="KW-0004">4Fe-4S</keyword>
<dbReference type="SFLD" id="SFLDS00029">
    <property type="entry name" value="Radical_SAM"/>
    <property type="match status" value="1"/>
</dbReference>
<reference evidence="14 15" key="1">
    <citation type="submission" date="2017-08" db="EMBL/GenBank/DDBJ databases">
        <title>Infants hospitalized years apart are colonized by the same room-sourced microbial strains.</title>
        <authorList>
            <person name="Brooks B."/>
            <person name="Olm M.R."/>
            <person name="Firek B.A."/>
            <person name="Baker R."/>
            <person name="Thomas B.C."/>
            <person name="Morowitz M.J."/>
            <person name="Banfield J.F."/>
        </authorList>
    </citation>
    <scope>NUCLEOTIDE SEQUENCE [LARGE SCALE GENOMIC DNA]</scope>
    <source>
        <strain evidence="14">S2_005_002_R2_29</strain>
    </source>
</reference>
<dbReference type="EMBL" id="QFQB01000058">
    <property type="protein sequence ID" value="PZQ45219.1"/>
    <property type="molecule type" value="Genomic_DNA"/>
</dbReference>